<organism evidence="1 2">
    <name type="scientific">Leptolyngbya foveolarum</name>
    <dbReference type="NCBI Taxonomy" id="47253"/>
    <lineage>
        <taxon>Bacteria</taxon>
        <taxon>Bacillati</taxon>
        <taxon>Cyanobacteriota</taxon>
        <taxon>Cyanophyceae</taxon>
        <taxon>Leptolyngbyales</taxon>
        <taxon>Leptolyngbyaceae</taxon>
        <taxon>Leptolyngbya group</taxon>
        <taxon>Leptolyngbya</taxon>
    </lineage>
</organism>
<gene>
    <name evidence="1" type="ORF">DCF25_03770</name>
</gene>
<protein>
    <submittedName>
        <fullName evidence="1">Uncharacterized protein</fullName>
    </submittedName>
</protein>
<dbReference type="Proteomes" id="UP000249354">
    <property type="component" value="Unassembled WGS sequence"/>
</dbReference>
<dbReference type="Pfam" id="PF24276">
    <property type="entry name" value="DUF7469"/>
    <property type="match status" value="1"/>
</dbReference>
<sequence>MFLLSLEDVEIIGVPHPKSAKQVPVLCYADKNFRLMSIFSVDQQAAAHASWRELTDKQGKVCVLLEETFRYSIWSQVRIDQGLLAPTAPEAYIKACVVLVQSLYSRAQALGSRQAESLRVGLQVNTTPQMQAAGGLEALLKLNVEAAGNGTGTLPRWEEDDLSSLLLEMHRLGCQFFGRSKFTGPAIAALEALPNNDKALFLSWLKLSLLGNLWLS</sequence>
<dbReference type="InterPro" id="IPR055892">
    <property type="entry name" value="DUF7469"/>
</dbReference>
<reference evidence="1 2" key="2">
    <citation type="submission" date="2018-06" db="EMBL/GenBank/DDBJ databases">
        <title>Metagenomic assembly of (sub)arctic Cyanobacteria and their associated microbiome from non-axenic cultures.</title>
        <authorList>
            <person name="Baurain D."/>
        </authorList>
    </citation>
    <scope>NUCLEOTIDE SEQUENCE [LARGE SCALE GENOMIC DNA]</scope>
    <source>
        <strain evidence="1">ULC129bin1</strain>
    </source>
</reference>
<name>A0A2W4WD17_9CYAN</name>
<comment type="caution">
    <text evidence="1">The sequence shown here is derived from an EMBL/GenBank/DDBJ whole genome shotgun (WGS) entry which is preliminary data.</text>
</comment>
<evidence type="ECO:0000313" key="1">
    <source>
        <dbReference type="EMBL" id="PZO22061.1"/>
    </source>
</evidence>
<evidence type="ECO:0000313" key="2">
    <source>
        <dbReference type="Proteomes" id="UP000249354"/>
    </source>
</evidence>
<proteinExistence type="predicted"/>
<dbReference type="EMBL" id="QBMC01000014">
    <property type="protein sequence ID" value="PZO22061.1"/>
    <property type="molecule type" value="Genomic_DNA"/>
</dbReference>
<dbReference type="AlphaFoldDB" id="A0A2W4WD17"/>
<accession>A0A2W4WD17</accession>
<reference evidence="2" key="1">
    <citation type="submission" date="2018-04" db="EMBL/GenBank/DDBJ databases">
        <authorList>
            <person name="Cornet L."/>
        </authorList>
    </citation>
    <scope>NUCLEOTIDE SEQUENCE [LARGE SCALE GENOMIC DNA]</scope>
</reference>